<dbReference type="Pfam" id="PF06580">
    <property type="entry name" value="His_kinase"/>
    <property type="match status" value="1"/>
</dbReference>
<feature type="transmembrane region" description="Helical" evidence="1">
    <location>
        <begin position="38"/>
        <end position="57"/>
    </location>
</feature>
<dbReference type="RefSeq" id="WP_090256403.1">
    <property type="nucleotide sequence ID" value="NZ_FOIR01000001.1"/>
</dbReference>
<dbReference type="AlphaFoldDB" id="A0A1I0M651"/>
<reference evidence="4" key="1">
    <citation type="submission" date="2016-10" db="EMBL/GenBank/DDBJ databases">
        <authorList>
            <person name="Varghese N."/>
            <person name="Submissions S."/>
        </authorList>
    </citation>
    <scope>NUCLEOTIDE SEQUENCE [LARGE SCALE GENOMIC DNA]</scope>
    <source>
        <strain evidence="4">CGMCC 1.12402</strain>
    </source>
</reference>
<protein>
    <submittedName>
        <fullName evidence="3">Histidine kinase</fullName>
    </submittedName>
</protein>
<dbReference type="SUPFAM" id="SSF55874">
    <property type="entry name" value="ATPase domain of HSP90 chaperone/DNA topoisomerase II/histidine kinase"/>
    <property type="match status" value="1"/>
</dbReference>
<dbReference type="Proteomes" id="UP000199437">
    <property type="component" value="Unassembled WGS sequence"/>
</dbReference>
<feature type="transmembrane region" description="Helical" evidence="1">
    <location>
        <begin position="12"/>
        <end position="32"/>
    </location>
</feature>
<accession>A0A1I0M651</accession>
<dbReference type="PANTHER" id="PTHR34220">
    <property type="entry name" value="SENSOR HISTIDINE KINASE YPDA"/>
    <property type="match status" value="1"/>
</dbReference>
<evidence type="ECO:0000313" key="4">
    <source>
        <dbReference type="Proteomes" id="UP000199437"/>
    </source>
</evidence>
<name>A0A1I0M651_9BACT</name>
<evidence type="ECO:0000256" key="1">
    <source>
        <dbReference type="SAM" id="Phobius"/>
    </source>
</evidence>
<dbReference type="GO" id="GO:0000155">
    <property type="term" value="F:phosphorelay sensor kinase activity"/>
    <property type="evidence" value="ECO:0007669"/>
    <property type="project" value="InterPro"/>
</dbReference>
<dbReference type="EMBL" id="FOIR01000001">
    <property type="protein sequence ID" value="SEV83608.1"/>
    <property type="molecule type" value="Genomic_DNA"/>
</dbReference>
<dbReference type="Gene3D" id="3.30.565.10">
    <property type="entry name" value="Histidine kinase-like ATPase, C-terminal domain"/>
    <property type="match status" value="1"/>
</dbReference>
<feature type="domain" description="Signal transduction histidine kinase internal region" evidence="2">
    <location>
        <begin position="158"/>
        <end position="237"/>
    </location>
</feature>
<keyword evidence="1" id="KW-0472">Membrane</keyword>
<dbReference type="GO" id="GO:0016020">
    <property type="term" value="C:membrane"/>
    <property type="evidence" value="ECO:0007669"/>
    <property type="project" value="InterPro"/>
</dbReference>
<dbReference type="InterPro" id="IPR010559">
    <property type="entry name" value="Sig_transdc_His_kin_internal"/>
</dbReference>
<dbReference type="InterPro" id="IPR050640">
    <property type="entry name" value="Bact_2-comp_sensor_kinase"/>
</dbReference>
<keyword evidence="1" id="KW-0812">Transmembrane</keyword>
<evidence type="ECO:0000313" key="3">
    <source>
        <dbReference type="EMBL" id="SEV83608.1"/>
    </source>
</evidence>
<evidence type="ECO:0000259" key="2">
    <source>
        <dbReference type="Pfam" id="PF06580"/>
    </source>
</evidence>
<keyword evidence="1" id="KW-1133">Transmembrane helix</keyword>
<keyword evidence="3" id="KW-0418">Kinase</keyword>
<dbReference type="PANTHER" id="PTHR34220:SF7">
    <property type="entry name" value="SENSOR HISTIDINE KINASE YPDA"/>
    <property type="match status" value="1"/>
</dbReference>
<dbReference type="OrthoDB" id="9792992at2"/>
<dbReference type="InterPro" id="IPR036890">
    <property type="entry name" value="HATPase_C_sf"/>
</dbReference>
<sequence length="346" mass="39318">MNKNITYWACQVGGWTIHTMFLIAMIGMFGGTNALNQGTIILQFIILIGLIISSHIYSLYVKQHQWHELAVKQLIPRALLGAFITSVIAQVFIHLIIYWLTPLNGIQPFSIVSFWGYVFNVFLVMCLWSTIYFSVKSSRKTRAMEVEKLALKAALQEAELMVLKNQINPHFLFNALNNIRSLILIEPEKARKMITHISDLLRYSIQFNASEKVALKEEVEIVKDYLQLESIQFEDRLKYELDISPETLEIPIPPMAIQLLVENAIKHGLSIQKDGGHIIIKTSKDPSNLTIEVVNSGQLQPKQKREGIGLNNLMERLKILFGPFAVFSLTNTENNTVTASLKIPLK</sequence>
<feature type="transmembrane region" description="Helical" evidence="1">
    <location>
        <begin position="78"/>
        <end position="100"/>
    </location>
</feature>
<feature type="transmembrane region" description="Helical" evidence="1">
    <location>
        <begin position="112"/>
        <end position="135"/>
    </location>
</feature>
<keyword evidence="3" id="KW-0808">Transferase</keyword>
<dbReference type="STRING" id="1267423.SAMN05216290_0086"/>
<dbReference type="GeneID" id="99984850"/>
<keyword evidence="4" id="KW-1185">Reference proteome</keyword>
<gene>
    <name evidence="3" type="ORF">SAMN05216290_0086</name>
</gene>
<organism evidence="3 4">
    <name type="scientific">Roseivirga pacifica</name>
    <dbReference type="NCBI Taxonomy" id="1267423"/>
    <lineage>
        <taxon>Bacteria</taxon>
        <taxon>Pseudomonadati</taxon>
        <taxon>Bacteroidota</taxon>
        <taxon>Cytophagia</taxon>
        <taxon>Cytophagales</taxon>
        <taxon>Roseivirgaceae</taxon>
        <taxon>Roseivirga</taxon>
    </lineage>
</organism>
<proteinExistence type="predicted"/>